<evidence type="ECO:0000313" key="2">
    <source>
        <dbReference type="Proteomes" id="UP000008414"/>
    </source>
</evidence>
<reference evidence="1 2" key="1">
    <citation type="journal article" date="2012" name="J. Virol.">
        <title>Complete Genome Sequences of 138 Mycobacteriophages.</title>
        <authorList>
            <consortium name="the Science Education Alliance Phage Hunters Advancing Genomics and Evolutionary Science Program"/>
            <consortium name="the KwaZulu-Natal Research Institute for Tuberculosis and HIV Mycobacterial Genetics Course Students"/>
            <consortium name="the Phage Hunters Integrating Research and Education Program"/>
            <person name="Hatfull G.F."/>
        </authorList>
    </citation>
    <scope>NUCLEOTIDE SEQUENCE [LARGE SCALE GENOMIC DNA]</scope>
    <source>
        <strain evidence="1">LittleE</strain>
    </source>
</reference>
<dbReference type="EMBL" id="JF937101">
    <property type="protein sequence ID" value="AEK09417.1"/>
    <property type="molecule type" value="Genomic_DNA"/>
</dbReference>
<dbReference type="Proteomes" id="UP000008414">
    <property type="component" value="Segment"/>
</dbReference>
<organism evidence="1 2">
    <name type="scientific">Mycobacterium phage LittleE</name>
    <dbReference type="NCBI Taxonomy" id="2922212"/>
    <lineage>
        <taxon>Viruses</taxon>
        <taxon>Duplodnaviria</taxon>
        <taxon>Heunggongvirae</taxon>
        <taxon>Uroviricota</taxon>
        <taxon>Caudoviricetes</taxon>
        <taxon>Omegavirus</taxon>
        <taxon>Omegavirus littlee</taxon>
    </lineage>
</organism>
<dbReference type="GeneID" id="40233690"/>
<protein>
    <submittedName>
        <fullName evidence="1">Uncharacterized protein</fullName>
    </submittedName>
</protein>
<accession>G1D3R8</accession>
<sequence>MFEPKGTVSRRQMVLDVIEETPYGEIVPYEALEIALGVDRQGVLVAVNQAKSSAQKEFKKSLVAVRNVGYRVLNPGEELELAKVHQRRGRRQTKKAKSAVVNADYAKLTDLERVKYDIAVQTVAALERFERRADLRYASRERLDSFIKEQSTLNSKTGERINKTDNEVSELKSRLARLEFLMNERDSA</sequence>
<name>G1D3R8_9CAUD</name>
<gene>
    <name evidence="1" type="primary">33</name>
    <name evidence="1" type="ORF">LITTLEE_33</name>
</gene>
<evidence type="ECO:0000313" key="1">
    <source>
        <dbReference type="EMBL" id="AEK09417.1"/>
    </source>
</evidence>
<proteinExistence type="predicted"/>
<keyword evidence="2" id="KW-1185">Reference proteome</keyword>
<dbReference type="RefSeq" id="YP_009636944.1">
    <property type="nucleotide sequence ID" value="NC_042322.1"/>
</dbReference>